<keyword evidence="8" id="KW-1185">Reference proteome</keyword>
<gene>
    <name evidence="7" type="ORF">BJ554DRAFT_6337</name>
</gene>
<reference evidence="7 8" key="1">
    <citation type="journal article" name="Sci. Rep.">
        <title>Genome-scale phylogenetic analyses confirm Olpidium as the closest living zoosporic fungus to the non-flagellated, terrestrial fungi.</title>
        <authorList>
            <person name="Chang Y."/>
            <person name="Rochon D."/>
            <person name="Sekimoto S."/>
            <person name="Wang Y."/>
            <person name="Chovatia M."/>
            <person name="Sandor L."/>
            <person name="Salamov A."/>
            <person name="Grigoriev I.V."/>
            <person name="Stajich J.E."/>
            <person name="Spatafora J.W."/>
        </authorList>
    </citation>
    <scope>NUCLEOTIDE SEQUENCE [LARGE SCALE GENOMIC DNA]</scope>
    <source>
        <strain evidence="7">S191</strain>
    </source>
</reference>
<feature type="transmembrane region" description="Helical" evidence="6">
    <location>
        <begin position="86"/>
        <end position="107"/>
    </location>
</feature>
<evidence type="ECO:0000256" key="3">
    <source>
        <dbReference type="ARBA" id="ARBA00022692"/>
    </source>
</evidence>
<keyword evidence="3 6" id="KW-0812">Transmembrane</keyword>
<dbReference type="Gene3D" id="1.20.1250.20">
    <property type="entry name" value="MFS general substrate transporter like domains"/>
    <property type="match status" value="1"/>
</dbReference>
<dbReference type="PANTHER" id="PTHR23513:SF6">
    <property type="entry name" value="MAJOR FACILITATOR SUPERFAMILY ASSOCIATED DOMAIN-CONTAINING PROTEIN"/>
    <property type="match status" value="1"/>
</dbReference>
<keyword evidence="2" id="KW-1003">Cell membrane</keyword>
<name>A0A8H8DKA6_9FUNG</name>
<evidence type="ECO:0000256" key="1">
    <source>
        <dbReference type="ARBA" id="ARBA00004651"/>
    </source>
</evidence>
<evidence type="ECO:0000256" key="5">
    <source>
        <dbReference type="ARBA" id="ARBA00023136"/>
    </source>
</evidence>
<feature type="transmembrane region" description="Helical" evidence="6">
    <location>
        <begin position="55"/>
        <end position="74"/>
    </location>
</feature>
<feature type="transmembrane region" description="Helical" evidence="6">
    <location>
        <begin position="127"/>
        <end position="149"/>
    </location>
</feature>
<dbReference type="AlphaFoldDB" id="A0A8H8DKA6"/>
<feature type="transmembrane region" description="Helical" evidence="6">
    <location>
        <begin position="170"/>
        <end position="190"/>
    </location>
</feature>
<dbReference type="PANTHER" id="PTHR23513">
    <property type="entry name" value="INTEGRAL MEMBRANE EFFLUX PROTEIN-RELATED"/>
    <property type="match status" value="1"/>
</dbReference>
<evidence type="ECO:0000313" key="8">
    <source>
        <dbReference type="Proteomes" id="UP000673691"/>
    </source>
</evidence>
<dbReference type="GO" id="GO:0005886">
    <property type="term" value="C:plasma membrane"/>
    <property type="evidence" value="ECO:0007669"/>
    <property type="project" value="UniProtKB-SubCell"/>
</dbReference>
<keyword evidence="5 6" id="KW-0472">Membrane</keyword>
<keyword evidence="4 6" id="KW-1133">Transmembrane helix</keyword>
<sequence>MKTGQLEVFGAAEKRNMVKYIGGIMLYKFALETLNGCMSSIVLKRTNPELGPNKMWTIMLSINYACQCLGSLLVSPLVKRFGTHVVLSRSIVAFALIVLVVPIMELATGGGFQSGLGNEKTYSPGNWNPLILFAIYPITGIFYGMVELIRRMIPAEIVGPDEIKLKKLDSLVHIFYEVAGTAGALLSSYWIAYFNYGYSLAVIPVMFSLSALVWAKIRLSNVVVGGADQPAADTTAKRRLPILAELKEIVSAFVYSVWLGAKLVM</sequence>
<accession>A0A8H8DKA6</accession>
<evidence type="ECO:0000256" key="2">
    <source>
        <dbReference type="ARBA" id="ARBA00022475"/>
    </source>
</evidence>
<comment type="caution">
    <text evidence="7">The sequence shown here is derived from an EMBL/GenBank/DDBJ whole genome shotgun (WGS) entry which is preliminary data.</text>
</comment>
<dbReference type="OrthoDB" id="5344169at2759"/>
<proteinExistence type="predicted"/>
<feature type="transmembrane region" description="Helical" evidence="6">
    <location>
        <begin position="196"/>
        <end position="215"/>
    </location>
</feature>
<dbReference type="Proteomes" id="UP000673691">
    <property type="component" value="Unassembled WGS sequence"/>
</dbReference>
<feature type="non-terminal residue" evidence="7">
    <location>
        <position position="265"/>
    </location>
</feature>
<dbReference type="InterPro" id="IPR036259">
    <property type="entry name" value="MFS_trans_sf"/>
</dbReference>
<evidence type="ECO:0000256" key="6">
    <source>
        <dbReference type="SAM" id="Phobius"/>
    </source>
</evidence>
<comment type="subcellular location">
    <subcellularLocation>
        <location evidence="1">Cell membrane</location>
        <topology evidence="1">Multi-pass membrane protein</topology>
    </subcellularLocation>
</comment>
<feature type="transmembrane region" description="Helical" evidence="6">
    <location>
        <begin position="20"/>
        <end position="43"/>
    </location>
</feature>
<evidence type="ECO:0000256" key="4">
    <source>
        <dbReference type="ARBA" id="ARBA00022989"/>
    </source>
</evidence>
<dbReference type="EMBL" id="JAEFCI010003607">
    <property type="protein sequence ID" value="KAG5461465.1"/>
    <property type="molecule type" value="Genomic_DNA"/>
</dbReference>
<organism evidence="7 8">
    <name type="scientific">Olpidium bornovanus</name>
    <dbReference type="NCBI Taxonomy" id="278681"/>
    <lineage>
        <taxon>Eukaryota</taxon>
        <taxon>Fungi</taxon>
        <taxon>Fungi incertae sedis</taxon>
        <taxon>Olpidiomycota</taxon>
        <taxon>Olpidiomycotina</taxon>
        <taxon>Olpidiomycetes</taxon>
        <taxon>Olpidiales</taxon>
        <taxon>Olpidiaceae</taxon>
        <taxon>Olpidium</taxon>
    </lineage>
</organism>
<dbReference type="SUPFAM" id="SSF103473">
    <property type="entry name" value="MFS general substrate transporter"/>
    <property type="match status" value="1"/>
</dbReference>
<evidence type="ECO:0000313" key="7">
    <source>
        <dbReference type="EMBL" id="KAG5461465.1"/>
    </source>
</evidence>
<protein>
    <submittedName>
        <fullName evidence="7">Uncharacterized protein</fullName>
    </submittedName>
</protein>